<reference evidence="2 3" key="1">
    <citation type="submission" date="2016-10" db="EMBL/GenBank/DDBJ databases">
        <authorList>
            <person name="de Groot N.N."/>
        </authorList>
    </citation>
    <scope>NUCLEOTIDE SEQUENCE [LARGE SCALE GENOMIC DNA]</scope>
    <source>
        <strain evidence="2 3">CGMCC 1.5012</strain>
    </source>
</reference>
<dbReference type="STRING" id="258515.SAMN05192585_10525"/>
<gene>
    <name evidence="2" type="ORF">SAMN05192585_10525</name>
</gene>
<accession>A0A1G9W3D0</accession>
<keyword evidence="1" id="KW-0812">Transmembrane</keyword>
<dbReference type="EMBL" id="FNID01000005">
    <property type="protein sequence ID" value="SDM78706.1"/>
    <property type="molecule type" value="Genomic_DNA"/>
</dbReference>
<feature type="transmembrane region" description="Helical" evidence="1">
    <location>
        <begin position="7"/>
        <end position="26"/>
    </location>
</feature>
<protein>
    <submittedName>
        <fullName evidence="2">Uncharacterized protein</fullName>
    </submittedName>
</protein>
<evidence type="ECO:0000313" key="2">
    <source>
        <dbReference type="EMBL" id="SDM78706.1"/>
    </source>
</evidence>
<evidence type="ECO:0000313" key="3">
    <source>
        <dbReference type="Proteomes" id="UP000199182"/>
    </source>
</evidence>
<keyword evidence="1" id="KW-1133">Transmembrane helix</keyword>
<name>A0A1G9W3D0_9FIRM</name>
<dbReference type="Proteomes" id="UP000199182">
    <property type="component" value="Unassembled WGS sequence"/>
</dbReference>
<feature type="transmembrane region" description="Helical" evidence="1">
    <location>
        <begin position="59"/>
        <end position="78"/>
    </location>
</feature>
<organism evidence="2 3">
    <name type="scientific">Acetanaerobacterium elongatum</name>
    <dbReference type="NCBI Taxonomy" id="258515"/>
    <lineage>
        <taxon>Bacteria</taxon>
        <taxon>Bacillati</taxon>
        <taxon>Bacillota</taxon>
        <taxon>Clostridia</taxon>
        <taxon>Eubacteriales</taxon>
        <taxon>Oscillospiraceae</taxon>
        <taxon>Acetanaerobacterium</taxon>
    </lineage>
</organism>
<evidence type="ECO:0000256" key="1">
    <source>
        <dbReference type="SAM" id="Phobius"/>
    </source>
</evidence>
<keyword evidence="3" id="KW-1185">Reference proteome</keyword>
<dbReference type="AlphaFoldDB" id="A0A1G9W3D0"/>
<keyword evidence="1" id="KW-0472">Membrane</keyword>
<feature type="transmembrane region" description="Helical" evidence="1">
    <location>
        <begin position="32"/>
        <end position="52"/>
    </location>
</feature>
<proteinExistence type="predicted"/>
<dbReference type="RefSeq" id="WP_092638155.1">
    <property type="nucleotide sequence ID" value="NZ_FNID01000005.1"/>
</dbReference>
<dbReference type="OrthoDB" id="2601038at2"/>
<sequence length="422" mass="44658">MKKTPVVLTVLAWIVFGFLVFLSVYWVMNYFIAGLLILLAAVLILPPLGALLKRYRIQGWMRGVACLVLASVGLYIAGTHLQTAQTADTQSVDMGASAPASVDNAASAVSSEPLDVQSEIPSEPPMAGYPCAGKIEFNSFDVKEALISFTVSEDYTQIGDITVTLKGLSTVYSTTTGKSKIEMEETSVTYNGSNPADMEDFAIPLGSDGMLFGTIDGQGSFTGSIDYTYTNANPSFTLPLGRGDWVASLPETAPHYQFKEESSAVVSTVSAAEKPEKAGEVGVTSSAAKESSVSETKALDYPATGVLTDNTSGSGFGILKINTASGNPTYIKIYSASGGLVKTLFIRSGDSIQTDLDQGSYIVKYATGAKWYGEKEMFGNSGVYQKADTVLEYAESGTGYELTLKSVVNGNLGSVGQSKNTF</sequence>